<dbReference type="InParanoid" id="A0A369K8P1"/>
<dbReference type="STRING" id="39966.A0A369K8P1"/>
<feature type="compositionally biased region" description="Polar residues" evidence="1">
    <location>
        <begin position="44"/>
        <end position="55"/>
    </location>
</feature>
<name>A0A369K8P1_HYPMA</name>
<evidence type="ECO:0000313" key="2">
    <source>
        <dbReference type="EMBL" id="RDB29932.1"/>
    </source>
</evidence>
<comment type="caution">
    <text evidence="2">The sequence shown here is derived from an EMBL/GenBank/DDBJ whole genome shotgun (WGS) entry which is preliminary data.</text>
</comment>
<sequence>MSLQTSAPARKQHRRCPCCVCKPLAITQRPETIRNHVKKHGISKPTTASLPNQDQTHVEERYTASPLVAQFPANHSHEYSPTTSAGYASDGALSDLSLLQETDITAESRSASPSLSSDNNNERVPPATIPYDSDASDNEYDLLNDPLYRSRSDIFDVQDTAGAASGESSDSTPLPPAFSEHPALRNAYVHAFVNAAYKGSTHSQTKDVLTSIHSSITSVLRSNTSPSDLDLHCMARTLRTVEKRLSVDPDDLIIYCILCPQCWKVYKPETLSTLDVHCTTRRCNGLLYSVKRTASGTMKKTPFRTMPVASLRKAIGNMLMRPSKWEEINSWRKDEDFDPSPPVSREEWYEQLDPNVPLKDIKDGWLWRSLKAGFERTWNPDTQTVEDHDIQNLATRFVNLHCGYKSLKNSTYSTGVLWVSIDNLPRSIRFLRENTFLMMVIPGPHEPTTDQLQGLMTVFLEELRELEAGEYFDVFGHEQKELVHVTMPFATNDTPARLAMGGFYSQNSDDFSLEDITGQYAYAPVRIPNQGHYWVTFSLDHTSQEPDVLDEGDDE</sequence>
<proteinExistence type="predicted"/>
<evidence type="ECO:0000313" key="3">
    <source>
        <dbReference type="Proteomes" id="UP000076154"/>
    </source>
</evidence>
<dbReference type="AlphaFoldDB" id="A0A369K8P1"/>
<feature type="region of interest" description="Disordered" evidence="1">
    <location>
        <begin position="39"/>
        <end position="58"/>
    </location>
</feature>
<dbReference type="EMBL" id="LUEZ02000009">
    <property type="protein sequence ID" value="RDB29932.1"/>
    <property type="molecule type" value="Genomic_DNA"/>
</dbReference>
<feature type="region of interest" description="Disordered" evidence="1">
    <location>
        <begin position="105"/>
        <end position="142"/>
    </location>
</feature>
<accession>A0A369K8P1</accession>
<keyword evidence="3" id="KW-1185">Reference proteome</keyword>
<gene>
    <name evidence="2" type="ORF">Hypma_014071</name>
</gene>
<reference evidence="2" key="1">
    <citation type="submission" date="2018-04" db="EMBL/GenBank/DDBJ databases">
        <title>Whole genome sequencing of Hypsizygus marmoreus.</title>
        <authorList>
            <person name="Choi I.-G."/>
            <person name="Min B."/>
            <person name="Kim J.-G."/>
            <person name="Kim S."/>
            <person name="Oh Y.-L."/>
            <person name="Kong W.-S."/>
            <person name="Park H."/>
            <person name="Jeong J."/>
            <person name="Song E.-S."/>
        </authorList>
    </citation>
    <scope>NUCLEOTIDE SEQUENCE [LARGE SCALE GENOMIC DNA]</scope>
    <source>
        <strain evidence="2">51987-8</strain>
    </source>
</reference>
<dbReference type="OrthoDB" id="3248986at2759"/>
<organism evidence="2 3">
    <name type="scientific">Hypsizygus marmoreus</name>
    <name type="common">White beech mushroom</name>
    <name type="synonym">Agaricus marmoreus</name>
    <dbReference type="NCBI Taxonomy" id="39966"/>
    <lineage>
        <taxon>Eukaryota</taxon>
        <taxon>Fungi</taxon>
        <taxon>Dikarya</taxon>
        <taxon>Basidiomycota</taxon>
        <taxon>Agaricomycotina</taxon>
        <taxon>Agaricomycetes</taxon>
        <taxon>Agaricomycetidae</taxon>
        <taxon>Agaricales</taxon>
        <taxon>Tricholomatineae</taxon>
        <taxon>Lyophyllaceae</taxon>
        <taxon>Hypsizygus</taxon>
    </lineage>
</organism>
<protein>
    <submittedName>
        <fullName evidence="2">Uncharacterized protein</fullName>
    </submittedName>
</protein>
<evidence type="ECO:0000256" key="1">
    <source>
        <dbReference type="SAM" id="MobiDB-lite"/>
    </source>
</evidence>
<feature type="compositionally biased region" description="Low complexity" evidence="1">
    <location>
        <begin position="108"/>
        <end position="117"/>
    </location>
</feature>
<dbReference type="Proteomes" id="UP000076154">
    <property type="component" value="Unassembled WGS sequence"/>
</dbReference>